<feature type="active site" description="Proton acceptor" evidence="6">
    <location>
        <position position="53"/>
    </location>
</feature>
<keyword evidence="3 6" id="KW-0808">Transferase</keyword>
<comment type="catalytic activity">
    <reaction evidence="6">
        <text>a thymidine in DNA + NAD(+) = an N-(ADP-alpha-D-ribosyl)-thymidine in DNA + nicotinamide + H(+)</text>
        <dbReference type="Rhea" id="RHEA:71651"/>
        <dbReference type="Rhea" id="RHEA-COMP:13556"/>
        <dbReference type="Rhea" id="RHEA-COMP:18051"/>
        <dbReference type="ChEBI" id="CHEBI:15378"/>
        <dbReference type="ChEBI" id="CHEBI:17154"/>
        <dbReference type="ChEBI" id="CHEBI:57540"/>
        <dbReference type="ChEBI" id="CHEBI:137386"/>
        <dbReference type="ChEBI" id="CHEBI:191199"/>
    </reaction>
</comment>
<dbReference type="Proteomes" id="UP000319931">
    <property type="component" value="Unassembled WGS sequence"/>
</dbReference>
<feature type="domain" description="DarT" evidence="7">
    <location>
        <begin position="10"/>
        <end position="212"/>
    </location>
</feature>
<comment type="similarity">
    <text evidence="6">Belongs to the DarT ADP-ribosyltransferase family.</text>
</comment>
<dbReference type="RefSeq" id="WP_140850484.1">
    <property type="nucleotide sequence ID" value="NZ_RCZC01000003.1"/>
</dbReference>
<evidence type="ECO:0000256" key="2">
    <source>
        <dbReference type="ARBA" id="ARBA00022676"/>
    </source>
</evidence>
<dbReference type="GO" id="GO:0003677">
    <property type="term" value="F:DNA binding"/>
    <property type="evidence" value="ECO:0007669"/>
    <property type="project" value="UniProtKB-UniRule"/>
</dbReference>
<dbReference type="EMBL" id="RCZC01000003">
    <property type="protein sequence ID" value="TPG52567.1"/>
    <property type="molecule type" value="Genomic_DNA"/>
</dbReference>
<protein>
    <submittedName>
        <fullName evidence="8">DUF4433 domain-containing protein</fullName>
    </submittedName>
</protein>
<dbReference type="GO" id="GO:0016757">
    <property type="term" value="F:glycosyltransferase activity"/>
    <property type="evidence" value="ECO:0007669"/>
    <property type="project" value="UniProtKB-UniRule"/>
</dbReference>
<dbReference type="AlphaFoldDB" id="A0A502FSK2"/>
<dbReference type="PROSITE" id="PS52018">
    <property type="entry name" value="DART"/>
    <property type="match status" value="1"/>
</dbReference>
<evidence type="ECO:0000256" key="3">
    <source>
        <dbReference type="ARBA" id="ARBA00022679"/>
    </source>
</evidence>
<evidence type="ECO:0000256" key="4">
    <source>
        <dbReference type="ARBA" id="ARBA00022695"/>
    </source>
</evidence>
<organism evidence="8 9">
    <name type="scientific">Sphingomonas glacialis</name>
    <dbReference type="NCBI Taxonomy" id="658225"/>
    <lineage>
        <taxon>Bacteria</taxon>
        <taxon>Pseudomonadati</taxon>
        <taxon>Pseudomonadota</taxon>
        <taxon>Alphaproteobacteria</taxon>
        <taxon>Sphingomonadales</taxon>
        <taxon>Sphingomonadaceae</taxon>
        <taxon>Sphingomonas</taxon>
    </lineage>
</organism>
<evidence type="ECO:0000256" key="1">
    <source>
        <dbReference type="ARBA" id="ARBA00022649"/>
    </source>
</evidence>
<feature type="binding site" evidence="6">
    <location>
        <begin position="14"/>
        <end position="16"/>
    </location>
    <ligand>
        <name>NAD(+)</name>
        <dbReference type="ChEBI" id="CHEBI:57540"/>
    </ligand>
</feature>
<proteinExistence type="inferred from homology"/>
<gene>
    <name evidence="8" type="ORF">EAH76_11755</name>
</gene>
<accession>A0A502FSK2</accession>
<dbReference type="OrthoDB" id="9813972at2"/>
<keyword evidence="2 6" id="KW-0328">Glycosyltransferase</keyword>
<evidence type="ECO:0000313" key="9">
    <source>
        <dbReference type="Proteomes" id="UP000319931"/>
    </source>
</evidence>
<evidence type="ECO:0000259" key="7">
    <source>
        <dbReference type="PROSITE" id="PS52018"/>
    </source>
</evidence>
<dbReference type="GO" id="GO:0016779">
    <property type="term" value="F:nucleotidyltransferase activity"/>
    <property type="evidence" value="ECO:0007669"/>
    <property type="project" value="UniProtKB-UniRule"/>
</dbReference>
<sequence length="212" mass="23906">MIKDLRPEKAFIFRIVHRENLAWTLQHGVHARSSGQVNPAYVDIGNPELIGKRNGRDIAVPPGGTLSDYVPFYFTPRSPMLLNIKTGRHVRQRGNDEIVILVSSLPKIQESGLDFLFTDRHAYLQTAEFHSDLARLDRIDWDILQRSDFKRDNDDLGKFERYQAEALIFQHVPVSALLGIACVNDAVAAQLRQQIAAAGSELKVAATPGWFF</sequence>
<reference evidence="8 9" key="1">
    <citation type="journal article" date="2019" name="Environ. Microbiol.">
        <title>Species interactions and distinct microbial communities in high Arctic permafrost affected cryosols are associated with the CH4 and CO2 gas fluxes.</title>
        <authorList>
            <person name="Altshuler I."/>
            <person name="Hamel J."/>
            <person name="Turney S."/>
            <person name="Magnuson E."/>
            <person name="Levesque R."/>
            <person name="Greer C."/>
            <person name="Whyte L.G."/>
        </authorList>
    </citation>
    <scope>NUCLEOTIDE SEQUENCE [LARGE SCALE GENOMIC DNA]</scope>
    <source>
        <strain evidence="8 9">E6.1</strain>
    </source>
</reference>
<keyword evidence="1 6" id="KW-1277">Toxin-antitoxin system</keyword>
<keyword evidence="5 6" id="KW-0238">DNA-binding</keyword>
<evidence type="ECO:0000256" key="6">
    <source>
        <dbReference type="PROSITE-ProRule" id="PRU01362"/>
    </source>
</evidence>
<dbReference type="Pfam" id="PF14487">
    <property type="entry name" value="DarT"/>
    <property type="match status" value="1"/>
</dbReference>
<keyword evidence="4 6" id="KW-0548">Nucleotidyltransferase</keyword>
<feature type="active site" evidence="6">
    <location>
        <position position="165"/>
    </location>
</feature>
<feature type="binding site" evidence="6">
    <location>
        <position position="53"/>
    </location>
    <ligand>
        <name>NAD(+)</name>
        <dbReference type="ChEBI" id="CHEBI:57540"/>
    </ligand>
</feature>
<keyword evidence="9" id="KW-1185">Reference proteome</keyword>
<name>A0A502FSK2_9SPHN</name>
<comment type="caution">
    <text evidence="8">The sequence shown here is derived from an EMBL/GenBank/DDBJ whole genome shotgun (WGS) entry which is preliminary data.</text>
</comment>
<comment type="caution">
    <text evidence="6">Lacks conserved residue(s) required for the propagation of feature annotation.</text>
</comment>
<dbReference type="InterPro" id="IPR029494">
    <property type="entry name" value="DarT"/>
</dbReference>
<evidence type="ECO:0000256" key="5">
    <source>
        <dbReference type="ARBA" id="ARBA00023125"/>
    </source>
</evidence>
<evidence type="ECO:0000313" key="8">
    <source>
        <dbReference type="EMBL" id="TPG52567.1"/>
    </source>
</evidence>